<evidence type="ECO:0000256" key="1">
    <source>
        <dbReference type="SAM" id="Phobius"/>
    </source>
</evidence>
<dbReference type="EMBL" id="WNYA01000073">
    <property type="protein sequence ID" value="KAG8550199.1"/>
    <property type="molecule type" value="Genomic_DNA"/>
</dbReference>
<proteinExistence type="predicted"/>
<dbReference type="Proteomes" id="UP000824782">
    <property type="component" value="Unassembled WGS sequence"/>
</dbReference>
<dbReference type="AlphaFoldDB" id="A0AAV6ZRU2"/>
<keyword evidence="1" id="KW-0812">Transmembrane</keyword>
<keyword evidence="1" id="KW-0472">Membrane</keyword>
<protein>
    <recommendedName>
        <fullName evidence="4">Transmembrane protein</fullName>
    </recommendedName>
</protein>
<accession>A0AAV6ZRU2</accession>
<gene>
    <name evidence="2" type="ORF">GDO81_027652</name>
</gene>
<sequence length="136" mass="15739">MLHSSSMSFIFLDSSSFCISSFWITSDSDNDTSISCLEMSLRILFSRLSRRLLRSLNRAVTLSASPDAFFWDFLHCSSRFWILFLVFFLFFISFWRTFLSFFFFFSEASSSASTRCPRCSPARLQDTQIQAASSVQ</sequence>
<feature type="transmembrane region" description="Helical" evidence="1">
    <location>
        <begin position="80"/>
        <end position="105"/>
    </location>
</feature>
<evidence type="ECO:0000313" key="3">
    <source>
        <dbReference type="Proteomes" id="UP000824782"/>
    </source>
</evidence>
<organism evidence="2 3">
    <name type="scientific">Engystomops pustulosus</name>
    <name type="common">Tungara frog</name>
    <name type="synonym">Physalaemus pustulosus</name>
    <dbReference type="NCBI Taxonomy" id="76066"/>
    <lineage>
        <taxon>Eukaryota</taxon>
        <taxon>Metazoa</taxon>
        <taxon>Chordata</taxon>
        <taxon>Craniata</taxon>
        <taxon>Vertebrata</taxon>
        <taxon>Euteleostomi</taxon>
        <taxon>Amphibia</taxon>
        <taxon>Batrachia</taxon>
        <taxon>Anura</taxon>
        <taxon>Neobatrachia</taxon>
        <taxon>Hyloidea</taxon>
        <taxon>Leptodactylidae</taxon>
        <taxon>Leiuperinae</taxon>
        <taxon>Engystomops</taxon>
    </lineage>
</organism>
<name>A0AAV6ZRU2_ENGPU</name>
<comment type="caution">
    <text evidence="2">The sequence shown here is derived from an EMBL/GenBank/DDBJ whole genome shotgun (WGS) entry which is preliminary data.</text>
</comment>
<keyword evidence="3" id="KW-1185">Reference proteome</keyword>
<evidence type="ECO:0000313" key="2">
    <source>
        <dbReference type="EMBL" id="KAG8550199.1"/>
    </source>
</evidence>
<reference evidence="2" key="1">
    <citation type="thesis" date="2020" institute="ProQuest LLC" country="789 East Eisenhower Parkway, Ann Arbor, MI, USA">
        <title>Comparative Genomics and Chromosome Evolution.</title>
        <authorList>
            <person name="Mudd A.B."/>
        </authorList>
    </citation>
    <scope>NUCLEOTIDE SEQUENCE</scope>
    <source>
        <strain evidence="2">237g6f4</strain>
        <tissue evidence="2">Blood</tissue>
    </source>
</reference>
<evidence type="ECO:0008006" key="4">
    <source>
        <dbReference type="Google" id="ProtNLM"/>
    </source>
</evidence>
<keyword evidence="1" id="KW-1133">Transmembrane helix</keyword>